<dbReference type="PANTHER" id="PTHR21599:SF0">
    <property type="entry name" value="GLYCERATE KINASE"/>
    <property type="match status" value="1"/>
</dbReference>
<dbReference type="PIRSF" id="PIRSF006078">
    <property type="entry name" value="GlxK"/>
    <property type="match status" value="1"/>
</dbReference>
<dbReference type="GO" id="GO:0031388">
    <property type="term" value="P:organic acid phosphorylation"/>
    <property type="evidence" value="ECO:0007669"/>
    <property type="project" value="UniProtKB-UniRule"/>
</dbReference>
<keyword evidence="2 4" id="KW-0808">Transferase</keyword>
<dbReference type="SUPFAM" id="SSF110738">
    <property type="entry name" value="Glycerate kinase I"/>
    <property type="match status" value="1"/>
</dbReference>
<dbReference type="AlphaFoldDB" id="A0A2C8ZK11"/>
<name>A0A2C8ZK11_9MICO</name>
<sequence length="376" mass="37125">MDLTVVIAPDSFKGSLPAVAVAEAIAKGWRAERPRDTLVLFPQADGGEGTLDAIEASSPLAVRHAVVDVTGPDGRPTPGEWLELPGGIAVVELAQSSGLPLMAAPDALGATTRGLGEVIRAALGAGATALVIGLGGSASTDAASGALMALGLRLLDGRGQPITDGGGALATIAGIDRMGLVHPSAVTLLTDVDAPLLGRLGAAAVFGPQKGATPAQVVELDAALAHFAAMFGGDPDAPGAGAAGGAGWGFATAWGATIVPGADYVAELGGVGAVIQAADLLLTGEGRFDAQSLGGKVVGQLIRRAVPCGVRVGVIAGQVDIDIDIGTGTGTGTDTDIDVWTTSLTELAGSIEAAMKEPARWLRIAGAQAARELVGV</sequence>
<dbReference type="Gene3D" id="3.90.1510.10">
    <property type="entry name" value="Glycerate kinase, domain 2"/>
    <property type="match status" value="1"/>
</dbReference>
<evidence type="ECO:0000313" key="6">
    <source>
        <dbReference type="Proteomes" id="UP000219440"/>
    </source>
</evidence>
<evidence type="ECO:0000256" key="1">
    <source>
        <dbReference type="ARBA" id="ARBA00006284"/>
    </source>
</evidence>
<dbReference type="NCBIfam" id="TIGR00045">
    <property type="entry name" value="glycerate kinase"/>
    <property type="match status" value="1"/>
</dbReference>
<evidence type="ECO:0000256" key="2">
    <source>
        <dbReference type="ARBA" id="ARBA00022679"/>
    </source>
</evidence>
<evidence type="ECO:0000313" key="5">
    <source>
        <dbReference type="EMBL" id="SOE65125.1"/>
    </source>
</evidence>
<proteinExistence type="inferred from homology"/>
<organism evidence="5 6">
    <name type="scientific">Salinibacterium xinjiangense</name>
    <dbReference type="NCBI Taxonomy" id="386302"/>
    <lineage>
        <taxon>Bacteria</taxon>
        <taxon>Bacillati</taxon>
        <taxon>Actinomycetota</taxon>
        <taxon>Actinomycetes</taxon>
        <taxon>Micrococcales</taxon>
        <taxon>Microbacteriaceae</taxon>
        <taxon>Salinibacterium</taxon>
    </lineage>
</organism>
<keyword evidence="3 4" id="KW-0418">Kinase</keyword>
<dbReference type="Proteomes" id="UP000219440">
    <property type="component" value="Unassembled WGS sequence"/>
</dbReference>
<comment type="similarity">
    <text evidence="1 4">Belongs to the glycerate kinase type-1 family.</text>
</comment>
<gene>
    <name evidence="5" type="ORF">SAMN06296378_1505</name>
</gene>
<reference evidence="5 6" key="1">
    <citation type="submission" date="2017-09" db="EMBL/GenBank/DDBJ databases">
        <authorList>
            <person name="Ehlers B."/>
            <person name="Leendertz F.H."/>
        </authorList>
    </citation>
    <scope>NUCLEOTIDE SEQUENCE [LARGE SCALE GENOMIC DNA]</scope>
    <source>
        <strain evidence="5 6">CGMCC 1.05381</strain>
    </source>
</reference>
<protein>
    <submittedName>
        <fullName evidence="5">Glycerate kinase</fullName>
    </submittedName>
</protein>
<dbReference type="InterPro" id="IPR018193">
    <property type="entry name" value="Glyc_kinase_flavodox-like_fold"/>
</dbReference>
<dbReference type="InterPro" id="IPR018197">
    <property type="entry name" value="Glycerate_kinase_RE-like"/>
</dbReference>
<dbReference type="InterPro" id="IPR004381">
    <property type="entry name" value="Glycerate_kinase"/>
</dbReference>
<dbReference type="InterPro" id="IPR036129">
    <property type="entry name" value="Glycerate_kinase_sf"/>
</dbReference>
<dbReference type="RefSeq" id="WP_097060619.1">
    <property type="nucleotide sequence ID" value="NZ_BMLC01000001.1"/>
</dbReference>
<dbReference type="Pfam" id="PF02595">
    <property type="entry name" value="Gly_kinase"/>
    <property type="match status" value="1"/>
</dbReference>
<dbReference type="EMBL" id="OCST01000003">
    <property type="protein sequence ID" value="SOE65125.1"/>
    <property type="molecule type" value="Genomic_DNA"/>
</dbReference>
<accession>A0A2C8ZK11</accession>
<evidence type="ECO:0000256" key="3">
    <source>
        <dbReference type="ARBA" id="ARBA00022777"/>
    </source>
</evidence>
<dbReference type="PANTHER" id="PTHR21599">
    <property type="entry name" value="GLYCERATE KINASE"/>
    <property type="match status" value="1"/>
</dbReference>
<evidence type="ECO:0000256" key="4">
    <source>
        <dbReference type="PIRNR" id="PIRNR006078"/>
    </source>
</evidence>
<dbReference type="Gene3D" id="3.40.50.10350">
    <property type="entry name" value="Glycerate kinase, domain 1"/>
    <property type="match status" value="1"/>
</dbReference>
<dbReference type="OrthoDB" id="9774290at2"/>
<keyword evidence="6" id="KW-1185">Reference proteome</keyword>
<dbReference type="GO" id="GO:0008887">
    <property type="term" value="F:glycerate kinase activity"/>
    <property type="evidence" value="ECO:0007669"/>
    <property type="project" value="UniProtKB-UniRule"/>
</dbReference>